<sequence length="419" mass="45924">MTADQYMPNGTTTSANAIAPGNAITGGYTGDSFTVKAIIIFFSGLSMYNAVELLILIFFTFTKFSGLYFYSLLVSSVCVVPYALGFLFKFMMITMGNARWLAVTLITVGWYGMVTGQSIVLWSRLHLLVEPGEKGLWTLRWTKWMIITNAIVLHIPTTILTYGSNGDMLTQTFVTGYNVMEKIQMCGFFIQEVILSALYIAQAAKLLKNSMRDDSTRFFIQLLGINVIIIIMDVGLLATEAASLYLYETLIKGTIYSIKLKLEFAALGKLVHFVGGRATTSTANEERWRRASVAFMGSQEDAGSSDTKLDTAHGLSTGFNDVSDFVDLSKVKTSVSHASNQSHLSRIATAGVGADAGGHQRQRRNTIRAGRGVTGEDIDIARFEHFDDAELPRHKEEESIAHEAMPPSKSASTTGEGEV</sequence>
<feature type="compositionally biased region" description="Basic and acidic residues" evidence="1">
    <location>
        <begin position="387"/>
        <end position="401"/>
    </location>
</feature>
<evidence type="ECO:0000313" key="5">
    <source>
        <dbReference type="Proteomes" id="UP001316803"/>
    </source>
</evidence>
<feature type="transmembrane region" description="Helical" evidence="2">
    <location>
        <begin position="182"/>
        <end position="201"/>
    </location>
</feature>
<feature type="transmembrane region" description="Helical" evidence="2">
    <location>
        <begin position="222"/>
        <end position="247"/>
    </location>
</feature>
<evidence type="ECO:0000259" key="3">
    <source>
        <dbReference type="Pfam" id="PF24802"/>
    </source>
</evidence>
<protein>
    <recommendedName>
        <fullName evidence="3">DUF7703 domain-containing protein</fullName>
    </recommendedName>
</protein>
<accession>A0AAN8I7K1</accession>
<feature type="transmembrane region" description="Helical" evidence="2">
    <location>
        <begin position="144"/>
        <end position="162"/>
    </location>
</feature>
<reference evidence="4 5" key="1">
    <citation type="submission" date="2022-12" db="EMBL/GenBank/DDBJ databases">
        <title>Genomic features and morphological characterization of a novel Knufia sp. strain isolated from spacecraft assembly facility.</title>
        <authorList>
            <person name="Teixeira M."/>
            <person name="Chander A.M."/>
            <person name="Stajich J.E."/>
            <person name="Venkateswaran K."/>
        </authorList>
    </citation>
    <scope>NUCLEOTIDE SEQUENCE [LARGE SCALE GENOMIC DNA]</scope>
    <source>
        <strain evidence="4 5">FJI-L2-BK-P2</strain>
    </source>
</reference>
<gene>
    <name evidence="4" type="ORF">OHC33_005335</name>
</gene>
<feature type="domain" description="DUF7703" evidence="3">
    <location>
        <begin position="37"/>
        <end position="274"/>
    </location>
</feature>
<evidence type="ECO:0000256" key="2">
    <source>
        <dbReference type="SAM" id="Phobius"/>
    </source>
</evidence>
<dbReference type="AlphaFoldDB" id="A0AAN8I7K1"/>
<keyword evidence="2" id="KW-1133">Transmembrane helix</keyword>
<organism evidence="4 5">
    <name type="scientific">Knufia fluminis</name>
    <dbReference type="NCBI Taxonomy" id="191047"/>
    <lineage>
        <taxon>Eukaryota</taxon>
        <taxon>Fungi</taxon>
        <taxon>Dikarya</taxon>
        <taxon>Ascomycota</taxon>
        <taxon>Pezizomycotina</taxon>
        <taxon>Eurotiomycetes</taxon>
        <taxon>Chaetothyriomycetidae</taxon>
        <taxon>Chaetothyriales</taxon>
        <taxon>Trichomeriaceae</taxon>
        <taxon>Knufia</taxon>
    </lineage>
</organism>
<feature type="region of interest" description="Disordered" evidence="1">
    <location>
        <begin position="387"/>
        <end position="419"/>
    </location>
</feature>
<dbReference type="EMBL" id="JAKLMC020000011">
    <property type="protein sequence ID" value="KAK5953391.1"/>
    <property type="molecule type" value="Genomic_DNA"/>
</dbReference>
<feature type="transmembrane region" description="Helical" evidence="2">
    <location>
        <begin position="67"/>
        <end position="88"/>
    </location>
</feature>
<keyword evidence="2" id="KW-0472">Membrane</keyword>
<keyword evidence="2" id="KW-0812">Transmembrane</keyword>
<keyword evidence="5" id="KW-1185">Reference proteome</keyword>
<name>A0AAN8I7K1_9EURO</name>
<feature type="compositionally biased region" description="Polar residues" evidence="1">
    <location>
        <begin position="409"/>
        <end position="419"/>
    </location>
</feature>
<feature type="transmembrane region" description="Helical" evidence="2">
    <location>
        <begin position="100"/>
        <end position="123"/>
    </location>
</feature>
<evidence type="ECO:0000313" key="4">
    <source>
        <dbReference type="EMBL" id="KAK5953391.1"/>
    </source>
</evidence>
<dbReference type="PANTHER" id="PTHR37013:SF3">
    <property type="entry name" value="INTEGRAL MEMBRANE PROTEIN (AFU_ORTHOLOGUE AFUA_1G05950)"/>
    <property type="match status" value="1"/>
</dbReference>
<comment type="caution">
    <text evidence="4">The sequence shown here is derived from an EMBL/GenBank/DDBJ whole genome shotgun (WGS) entry which is preliminary data.</text>
</comment>
<proteinExistence type="predicted"/>
<dbReference type="InterPro" id="IPR056120">
    <property type="entry name" value="DUF7703"/>
</dbReference>
<evidence type="ECO:0000256" key="1">
    <source>
        <dbReference type="SAM" id="MobiDB-lite"/>
    </source>
</evidence>
<dbReference type="Pfam" id="PF24802">
    <property type="entry name" value="DUF7703"/>
    <property type="match status" value="1"/>
</dbReference>
<feature type="transmembrane region" description="Helical" evidence="2">
    <location>
        <begin position="37"/>
        <end position="60"/>
    </location>
</feature>
<dbReference type="PANTHER" id="PTHR37013">
    <property type="entry name" value="INTEGRAL MEMBRANE PROTEIN (AFU_ORTHOLOGUE AFUA_1G05950)-RELATED"/>
    <property type="match status" value="1"/>
</dbReference>
<dbReference type="Proteomes" id="UP001316803">
    <property type="component" value="Unassembled WGS sequence"/>
</dbReference>